<dbReference type="eggNOG" id="ENOG502QRBI">
    <property type="taxonomic scope" value="Eukaryota"/>
</dbReference>
<organism evidence="3 4">
    <name type="scientific">Ricinus communis</name>
    <name type="common">Castor bean</name>
    <dbReference type="NCBI Taxonomy" id="3988"/>
    <lineage>
        <taxon>Eukaryota</taxon>
        <taxon>Viridiplantae</taxon>
        <taxon>Streptophyta</taxon>
        <taxon>Embryophyta</taxon>
        <taxon>Tracheophyta</taxon>
        <taxon>Spermatophyta</taxon>
        <taxon>Magnoliopsida</taxon>
        <taxon>eudicotyledons</taxon>
        <taxon>Gunneridae</taxon>
        <taxon>Pentapetalae</taxon>
        <taxon>rosids</taxon>
        <taxon>fabids</taxon>
        <taxon>Malpighiales</taxon>
        <taxon>Euphorbiaceae</taxon>
        <taxon>Acalyphoideae</taxon>
        <taxon>Acalypheae</taxon>
        <taxon>Ricinus</taxon>
    </lineage>
</organism>
<accession>B9T7R5</accession>
<dbReference type="InterPro" id="IPR025422">
    <property type="entry name" value="TGA_domain"/>
</dbReference>
<dbReference type="GO" id="GO:0006351">
    <property type="term" value="P:DNA-templated transcription"/>
    <property type="evidence" value="ECO:0007669"/>
    <property type="project" value="InterPro"/>
</dbReference>
<dbReference type="InParanoid" id="B9T7R5"/>
<dbReference type="Pfam" id="PF14144">
    <property type="entry name" value="DOG1"/>
    <property type="match status" value="1"/>
</dbReference>
<keyword evidence="1" id="KW-0175">Coiled coil</keyword>
<dbReference type="PANTHER" id="PTHR46354">
    <property type="entry name" value="DOG1 DOMAIN-CONTAINING PROTEIN"/>
    <property type="match status" value="1"/>
</dbReference>
<name>B9T7R5_RICCO</name>
<dbReference type="PANTHER" id="PTHR46354:SF2">
    <property type="entry name" value="PROTEIN DOG1-LIKE 4"/>
    <property type="match status" value="1"/>
</dbReference>
<evidence type="ECO:0000256" key="1">
    <source>
        <dbReference type="SAM" id="Coils"/>
    </source>
</evidence>
<evidence type="ECO:0000313" key="4">
    <source>
        <dbReference type="Proteomes" id="UP000008311"/>
    </source>
</evidence>
<keyword evidence="4" id="KW-1185">Reference proteome</keyword>
<feature type="coiled-coil region" evidence="1">
    <location>
        <begin position="127"/>
        <end position="163"/>
    </location>
</feature>
<protein>
    <recommendedName>
        <fullName evidence="2">DOG1 domain-containing protein</fullName>
    </recommendedName>
</protein>
<evidence type="ECO:0000313" key="3">
    <source>
        <dbReference type="EMBL" id="EEF28101.1"/>
    </source>
</evidence>
<reference evidence="4" key="1">
    <citation type="journal article" date="2010" name="Nat. Biotechnol.">
        <title>Draft genome sequence of the oilseed species Ricinus communis.</title>
        <authorList>
            <person name="Chan A.P."/>
            <person name="Crabtree J."/>
            <person name="Zhao Q."/>
            <person name="Lorenzi H."/>
            <person name="Orvis J."/>
            <person name="Puiu D."/>
            <person name="Melake-Berhan A."/>
            <person name="Jones K.M."/>
            <person name="Redman J."/>
            <person name="Chen G."/>
            <person name="Cahoon E.B."/>
            <person name="Gedil M."/>
            <person name="Stanke M."/>
            <person name="Haas B.J."/>
            <person name="Wortman J.R."/>
            <person name="Fraser-Liggett C.M."/>
            <person name="Ravel J."/>
            <person name="Rabinowicz P.D."/>
        </authorList>
    </citation>
    <scope>NUCLEOTIDE SEQUENCE [LARGE SCALE GENOMIC DNA]</scope>
    <source>
        <strain evidence="4">cv. Hale</strain>
    </source>
</reference>
<dbReference type="PROSITE" id="PS51806">
    <property type="entry name" value="DOG1"/>
    <property type="match status" value="1"/>
</dbReference>
<dbReference type="AlphaFoldDB" id="B9T7R5"/>
<proteinExistence type="predicted"/>
<dbReference type="GO" id="GO:0043565">
    <property type="term" value="F:sequence-specific DNA binding"/>
    <property type="evidence" value="ECO:0007669"/>
    <property type="project" value="InterPro"/>
</dbReference>
<dbReference type="STRING" id="3988.B9T7R5"/>
<dbReference type="EMBL" id="EQ974808">
    <property type="protein sequence ID" value="EEF28101.1"/>
    <property type="molecule type" value="Genomic_DNA"/>
</dbReference>
<feature type="domain" description="DOG1" evidence="2">
    <location>
        <begin position="8"/>
        <end position="249"/>
    </location>
</feature>
<gene>
    <name evidence="3" type="ORF">RCOM_0381260</name>
</gene>
<dbReference type="Proteomes" id="UP000008311">
    <property type="component" value="Unassembled WGS sequence"/>
</dbReference>
<sequence length="253" mass="29349">KDMKNKVEDRFSEFLEKWMRLLDGYLLQLRKVVSSKDRLNKHGTYCDEKLQAIVSKVAQHYKEYYIIKWALAHEDVLAFFSPTWISPLETASSWITDWKPSVVFKLVDSLRTNHRVPGPSSTLAELTQEQVRKIEELKLKIRLEEQKVEREMERQQVAIADRKMVELARWVYRVKNDGKVSQVEGLVQAALNGALAGLEKVMKAADCVRLRALKGILDVLSPFQCVEFLAATAMLHIQLRQWGKRRHNITNNC</sequence>
<feature type="non-terminal residue" evidence="3">
    <location>
        <position position="1"/>
    </location>
</feature>
<evidence type="ECO:0000259" key="2">
    <source>
        <dbReference type="PROSITE" id="PS51806"/>
    </source>
</evidence>
<dbReference type="InterPro" id="IPR051886">
    <property type="entry name" value="Seed_Dev/Stress_Resp_Reg"/>
</dbReference>